<evidence type="ECO:0000256" key="1">
    <source>
        <dbReference type="SAM" id="SignalP"/>
    </source>
</evidence>
<name>A0A2J7PWZ8_9NEOP</name>
<keyword evidence="3" id="KW-1185">Reference proteome</keyword>
<sequence>MALQRCPSLLIVLTAIIVLMVEIDQSSAKHRSPGKLRYIPYKKTSRTVRTGGCSSFGHSCFGGHGKRADEGVLLLPGADSDQQQRLMFPARETGSEDGEDTMIQPEGYGALSPASSASLVPSANRLSPFLRQWLQSYRRSTGDIEVE</sequence>
<feature type="signal peptide" evidence="1">
    <location>
        <begin position="1"/>
        <end position="28"/>
    </location>
</feature>
<comment type="caution">
    <text evidence="2">The sequence shown here is derived from an EMBL/GenBank/DDBJ whole genome shotgun (WGS) entry which is preliminary data.</text>
</comment>
<gene>
    <name evidence="2" type="ORF">B7P43_G11826</name>
</gene>
<dbReference type="InParanoid" id="A0A2J7PWZ8"/>
<dbReference type="AlphaFoldDB" id="A0A2J7PWZ8"/>
<evidence type="ECO:0000313" key="3">
    <source>
        <dbReference type="Proteomes" id="UP000235965"/>
    </source>
</evidence>
<dbReference type="Proteomes" id="UP000235965">
    <property type="component" value="Unassembled WGS sequence"/>
</dbReference>
<protein>
    <submittedName>
        <fullName evidence="2">Uncharacterized protein</fullName>
    </submittedName>
</protein>
<evidence type="ECO:0000313" key="2">
    <source>
        <dbReference type="EMBL" id="PNF20850.1"/>
    </source>
</evidence>
<accession>A0A2J7PWZ8</accession>
<feature type="chain" id="PRO_5014319626" evidence="1">
    <location>
        <begin position="29"/>
        <end position="147"/>
    </location>
</feature>
<keyword evidence="1" id="KW-0732">Signal</keyword>
<proteinExistence type="predicted"/>
<organism evidence="2 3">
    <name type="scientific">Cryptotermes secundus</name>
    <dbReference type="NCBI Taxonomy" id="105785"/>
    <lineage>
        <taxon>Eukaryota</taxon>
        <taxon>Metazoa</taxon>
        <taxon>Ecdysozoa</taxon>
        <taxon>Arthropoda</taxon>
        <taxon>Hexapoda</taxon>
        <taxon>Insecta</taxon>
        <taxon>Pterygota</taxon>
        <taxon>Neoptera</taxon>
        <taxon>Polyneoptera</taxon>
        <taxon>Dictyoptera</taxon>
        <taxon>Blattodea</taxon>
        <taxon>Blattoidea</taxon>
        <taxon>Termitoidae</taxon>
        <taxon>Kalotermitidae</taxon>
        <taxon>Cryptotermitinae</taxon>
        <taxon>Cryptotermes</taxon>
    </lineage>
</organism>
<dbReference type="EMBL" id="NEVH01020866">
    <property type="protein sequence ID" value="PNF20850.1"/>
    <property type="molecule type" value="Genomic_DNA"/>
</dbReference>
<reference evidence="2 3" key="1">
    <citation type="submission" date="2017-12" db="EMBL/GenBank/DDBJ databases">
        <title>Hemimetabolous genomes reveal molecular basis of termite eusociality.</title>
        <authorList>
            <person name="Harrison M.C."/>
            <person name="Jongepier E."/>
            <person name="Robertson H.M."/>
            <person name="Arning N."/>
            <person name="Bitard-Feildel T."/>
            <person name="Chao H."/>
            <person name="Childers C.P."/>
            <person name="Dinh H."/>
            <person name="Doddapaneni H."/>
            <person name="Dugan S."/>
            <person name="Gowin J."/>
            <person name="Greiner C."/>
            <person name="Han Y."/>
            <person name="Hu H."/>
            <person name="Hughes D.S.T."/>
            <person name="Huylmans A.-K."/>
            <person name="Kemena C."/>
            <person name="Kremer L.P.M."/>
            <person name="Lee S.L."/>
            <person name="Lopez-Ezquerra A."/>
            <person name="Mallet L."/>
            <person name="Monroy-Kuhn J.M."/>
            <person name="Moser A."/>
            <person name="Murali S.C."/>
            <person name="Muzny D.M."/>
            <person name="Otani S."/>
            <person name="Piulachs M.-D."/>
            <person name="Poelchau M."/>
            <person name="Qu J."/>
            <person name="Schaub F."/>
            <person name="Wada-Katsumata A."/>
            <person name="Worley K.C."/>
            <person name="Xie Q."/>
            <person name="Ylla G."/>
            <person name="Poulsen M."/>
            <person name="Gibbs R.A."/>
            <person name="Schal C."/>
            <person name="Richards S."/>
            <person name="Belles X."/>
            <person name="Korb J."/>
            <person name="Bornberg-Bauer E."/>
        </authorList>
    </citation>
    <scope>NUCLEOTIDE SEQUENCE [LARGE SCALE GENOMIC DNA]</scope>
    <source>
        <tissue evidence="2">Whole body</tissue>
    </source>
</reference>
<dbReference type="OrthoDB" id="6366777at2759"/>